<dbReference type="PANTHER" id="PTHR13275:SF4">
    <property type="entry name" value="VACUOLAR PROTEIN SORTING-ASSOCIATED PROTEIN 72 HOMOLOG"/>
    <property type="match status" value="1"/>
</dbReference>
<dbReference type="PANTHER" id="PTHR13275">
    <property type="entry name" value="YL-1 PROTEIN TRANSCRIPTION FACTOR-LIKE 1"/>
    <property type="match status" value="1"/>
</dbReference>
<dbReference type="Pfam" id="PF05764">
    <property type="entry name" value="YL1"/>
    <property type="match status" value="1"/>
</dbReference>
<feature type="compositionally biased region" description="Acidic residues" evidence="3">
    <location>
        <begin position="53"/>
        <end position="71"/>
    </location>
</feature>
<dbReference type="EMBL" id="JAHIBW010000006">
    <property type="protein sequence ID" value="KAG7309728.1"/>
    <property type="molecule type" value="Genomic_DNA"/>
</dbReference>
<proteinExistence type="inferred from homology"/>
<dbReference type="Proteomes" id="UP000823941">
    <property type="component" value="Chromosome 6"/>
</dbReference>
<evidence type="ECO:0000256" key="1">
    <source>
        <dbReference type="ARBA" id="ARBA00006832"/>
    </source>
</evidence>
<evidence type="ECO:0000259" key="4">
    <source>
        <dbReference type="SMART" id="SM00993"/>
    </source>
</evidence>
<feature type="compositionally biased region" description="Polar residues" evidence="3">
    <location>
        <begin position="127"/>
        <end position="143"/>
    </location>
</feature>
<feature type="region of interest" description="Disordered" evidence="3">
    <location>
        <begin position="53"/>
        <end position="146"/>
    </location>
</feature>
<comment type="caution">
    <text evidence="5">The sequence shown here is derived from an EMBL/GenBank/DDBJ whole genome shotgun (WGS) entry which is preliminary data.</text>
</comment>
<keyword evidence="6" id="KW-1185">Reference proteome</keyword>
<accession>A0ABQ7QXF7</accession>
<dbReference type="SMART" id="SM00993">
    <property type="entry name" value="YL1_C"/>
    <property type="match status" value="1"/>
</dbReference>
<dbReference type="InterPro" id="IPR046757">
    <property type="entry name" value="YL1_N"/>
</dbReference>
<evidence type="ECO:0000256" key="3">
    <source>
        <dbReference type="SAM" id="MobiDB-lite"/>
    </source>
</evidence>
<feature type="region of interest" description="Disordered" evidence="3">
    <location>
        <begin position="1"/>
        <end position="24"/>
    </location>
</feature>
<dbReference type="InterPro" id="IPR013272">
    <property type="entry name" value="Vps72/YL1_C"/>
</dbReference>
<organism evidence="5 6">
    <name type="scientific">Plutella xylostella</name>
    <name type="common">Diamondback moth</name>
    <name type="synonym">Plutella maculipennis</name>
    <dbReference type="NCBI Taxonomy" id="51655"/>
    <lineage>
        <taxon>Eukaryota</taxon>
        <taxon>Metazoa</taxon>
        <taxon>Ecdysozoa</taxon>
        <taxon>Arthropoda</taxon>
        <taxon>Hexapoda</taxon>
        <taxon>Insecta</taxon>
        <taxon>Pterygota</taxon>
        <taxon>Neoptera</taxon>
        <taxon>Endopterygota</taxon>
        <taxon>Lepidoptera</taxon>
        <taxon>Glossata</taxon>
        <taxon>Ditrysia</taxon>
        <taxon>Yponomeutoidea</taxon>
        <taxon>Plutellidae</taxon>
        <taxon>Plutella</taxon>
    </lineage>
</organism>
<reference evidence="5 6" key="1">
    <citation type="submission" date="2021-06" db="EMBL/GenBank/DDBJ databases">
        <title>A haploid diamondback moth (Plutella xylostella L.) genome assembly resolves 31 chromosomes and identifies a diamide resistance mutation.</title>
        <authorList>
            <person name="Ward C.M."/>
            <person name="Perry K.D."/>
            <person name="Baker G."/>
            <person name="Powis K."/>
            <person name="Heckel D.G."/>
            <person name="Baxter S.W."/>
        </authorList>
    </citation>
    <scope>NUCLEOTIDE SEQUENCE [LARGE SCALE GENOMIC DNA]</scope>
    <source>
        <strain evidence="5 6">LV</strain>
        <tissue evidence="5">Single pupa</tissue>
    </source>
</reference>
<evidence type="ECO:0000313" key="5">
    <source>
        <dbReference type="EMBL" id="KAG7309728.1"/>
    </source>
</evidence>
<protein>
    <recommendedName>
        <fullName evidence="2">Vacuolar protein sorting-associated protein 72 homolog</fullName>
    </recommendedName>
</protein>
<dbReference type="Pfam" id="PF08265">
    <property type="entry name" value="YL1_C"/>
    <property type="match status" value="1"/>
</dbReference>
<comment type="similarity">
    <text evidence="1">Belongs to the VPS72/YL1 family.</text>
</comment>
<feature type="region of interest" description="Disordered" evidence="3">
    <location>
        <begin position="253"/>
        <end position="275"/>
    </location>
</feature>
<feature type="domain" description="Vps72/YL1 C-terminal" evidence="4">
    <location>
        <begin position="364"/>
        <end position="393"/>
    </location>
</feature>
<sequence>MSGRERRVNAGNRMSKLLDEEEEDDFYKTTYGGFEEMAEDVDYVEEKEVDDVVDSDFDIDEDDEPASDQEVDEKAKRKSGTKVYKDPNRVKKKTAPSTDKPKKEVVKKPREKVFDENSTDSNDKSIDLSNVSGRKSIRQSTAVKSAETLQRIKIRSELKKKNPKKTEERPLTQEELLAEAVITEQENLKSLELFQQIELEKKKSRPTKKGISGPIIRYHSFAVPDETKLSRSQSEILPEDTSLSDLIKNEEELLAPPEETPQNNVNNEDVPMTEIKPEEDRDLEDELKTVNMDPIDVIGVDEEIQVDDIRKLKKDEKKPKKRQEYTTTSDAFYERTLISFKNDIKDKAFNASFKQAQPKRKRLQLCAVTKRPARYIDPVTKLPYSCVDAFRIIREAYYQQLEAKGDRSDPQMAEWLKWRLADKRSRYVQISIK</sequence>
<feature type="compositionally biased region" description="Basic and acidic residues" evidence="3">
    <location>
        <begin position="99"/>
        <end position="126"/>
    </location>
</feature>
<evidence type="ECO:0000256" key="2">
    <source>
        <dbReference type="ARBA" id="ARBA00020000"/>
    </source>
</evidence>
<name>A0ABQ7QXF7_PLUXY</name>
<gene>
    <name evidence="5" type="ORF">JYU34_004220</name>
</gene>
<evidence type="ECO:0000313" key="6">
    <source>
        <dbReference type="Proteomes" id="UP000823941"/>
    </source>
</evidence>